<sequence length="195" mass="21408">MTDLTANAIACLGWGSLVWDPRDLPCRGSWHNDGPSLPVEFARESGAKKNQRGDKITLVVCPESARVRTYWILLDVPDLTAARRCLAAREGIPKNWETDIGFADCASGHAHGLEADTITTWGSAIGLAGVVWTNLPCKFNGQQVMPSEAEVIAFLRALDGTNRAPAERYVRQAPTQIDTLYRQAIERELGWLPHG</sequence>
<protein>
    <submittedName>
        <fullName evidence="1">Uncharacterized protein</fullName>
    </submittedName>
</protein>
<reference evidence="1" key="1">
    <citation type="submission" date="2009-01" db="EMBL/GenBank/DDBJ databases">
        <title>Complete sequence of Chromosome 1 of Burkholderia cepacia AMMD.</title>
        <authorList>
            <consortium name="US DOE Joint Genome Institute"/>
            <person name="Copeland A."/>
            <person name="Lucas S."/>
            <person name="Lapidus A."/>
            <person name="Barry K."/>
            <person name="Detter J.C."/>
            <person name="Glavina del Rio T."/>
            <person name="Hammon N."/>
            <person name="Israni S."/>
            <person name="Pitluck S."/>
            <person name="Bruce D."/>
            <person name="Chain P."/>
            <person name="Malfatti S."/>
            <person name="Shin M."/>
            <person name="Vergez L."/>
            <person name="Schmutz J."/>
            <person name="Larimer F."/>
            <person name="Land M."/>
            <person name="Hauser L."/>
            <person name="Kyrpides N."/>
            <person name="Kim E."/>
            <person name="Parke J."/>
            <person name="Coenye T."/>
            <person name="Konstantinidis K."/>
            <person name="Ramette A."/>
            <person name="Tiedje J."/>
            <person name="Richardson P."/>
        </authorList>
    </citation>
    <scope>NUCLEOTIDE SEQUENCE [LARGE SCALE GENOMIC DNA]</scope>
    <source>
        <strain evidence="1">AMMD</strain>
    </source>
</reference>
<organism evidence="1 2">
    <name type="scientific">Burkholderia ambifaria (strain ATCC BAA-244 / DSM 16087 / CCUG 44356 / LMG 19182 / AMMD)</name>
    <name type="common">Burkholderia cepacia (strain AMMD)</name>
    <dbReference type="NCBI Taxonomy" id="339670"/>
    <lineage>
        <taxon>Bacteria</taxon>
        <taxon>Pseudomonadati</taxon>
        <taxon>Pseudomonadota</taxon>
        <taxon>Betaproteobacteria</taxon>
        <taxon>Burkholderiales</taxon>
        <taxon>Burkholderiaceae</taxon>
        <taxon>Burkholderia</taxon>
        <taxon>Burkholderia cepacia complex</taxon>
    </lineage>
</organism>
<accession>Q0BEA3</accession>
<dbReference type="eggNOG" id="ENOG503118T">
    <property type="taxonomic scope" value="Bacteria"/>
</dbReference>
<name>Q0BEA3_BURCM</name>
<dbReference type="KEGG" id="bam:Bamb_1964"/>
<gene>
    <name evidence="1" type="ordered locus">Bamb_1964</name>
</gene>
<keyword evidence="2" id="KW-1185">Reference proteome</keyword>
<dbReference type="RefSeq" id="WP_011657205.1">
    <property type="nucleotide sequence ID" value="NC_008390.1"/>
</dbReference>
<dbReference type="PATRIC" id="fig|339670.21.peg.2982"/>
<proteinExistence type="predicted"/>
<dbReference type="Proteomes" id="UP000000662">
    <property type="component" value="Chromosome 1"/>
</dbReference>
<dbReference type="AlphaFoldDB" id="Q0BEA3"/>
<evidence type="ECO:0000313" key="1">
    <source>
        <dbReference type="EMBL" id="ABI87520.1"/>
    </source>
</evidence>
<dbReference type="EMBL" id="CP000440">
    <property type="protein sequence ID" value="ABI87520.1"/>
    <property type="molecule type" value="Genomic_DNA"/>
</dbReference>
<evidence type="ECO:0000313" key="2">
    <source>
        <dbReference type="Proteomes" id="UP000000662"/>
    </source>
</evidence>
<dbReference type="GeneID" id="93089585"/>